<evidence type="ECO:0000256" key="12">
    <source>
        <dbReference type="RuleBase" id="RU361134"/>
    </source>
</evidence>
<keyword evidence="8" id="KW-0106">Calcium</keyword>
<dbReference type="PIRSF" id="PIRSF001024">
    <property type="entry name" value="Alph-amyl_fung"/>
    <property type="match status" value="1"/>
</dbReference>
<evidence type="ECO:0000256" key="9">
    <source>
        <dbReference type="ARBA" id="ARBA00023277"/>
    </source>
</evidence>
<sequence length="551" mass="62952">MPHSYDDVMVILMILCFVIFGIPYALRMKETGRIGFDEHDTIYQVMVDRFYDGDPSNNATGPAIRYAEECEEDFRYMKGGDWQGVIDKLDYIERMGFTAIWISPVAEPQMLSRDNGGTGRNTAYHGYNMKDPNRANPYFGTKEKLKELVDQAHTRGMKIIIDVVPNHVGDYLLGTNAYYDQGDLQPAPPFNNPDWYHHYGDLDWSLVEGNYSQWAQDYIECHDLSGLDDIDHDHPEAKQAIFDSIKGWIDYTGADAARVDAAKMMRPSVVRDLEQHLGVPTFSEVLDYHPPFIAQWVGPDGGWGLLDFPLLREVVSSFAYGESFERTLKWLFAQDYVYQGNEQRMVTFIDNHDRNRFLTEAGGDVRKLQNALTFIFMARGIPAIFQGTEQNKGNAHGQLVSGGAADTWNRWSMVKRDAEGRVLEDYFRQDTDTYQHIAELNEIRRTYEALRTGKQREMWASQHLYAFSRRVENGWLEGQEVIAVFSNSDIEQTEVIPLRAESSLPAGMMLNNVFNPSDQIVIEQGGVTGRQLRVRVEAHSAKAYVVTRNNP</sequence>
<keyword evidence="13" id="KW-1133">Transmembrane helix</keyword>
<comment type="caution">
    <text evidence="15">The sequence shown here is derived from an EMBL/GenBank/DDBJ whole genome shotgun (WGS) entry which is preliminary data.</text>
</comment>
<evidence type="ECO:0000256" key="1">
    <source>
        <dbReference type="ARBA" id="ARBA00000548"/>
    </source>
</evidence>
<keyword evidence="16" id="KW-1185">Reference proteome</keyword>
<comment type="cofactor">
    <cofactor evidence="2">
        <name>Ca(2+)</name>
        <dbReference type="ChEBI" id="CHEBI:29108"/>
    </cofactor>
</comment>
<keyword evidence="13" id="KW-0472">Membrane</keyword>
<dbReference type="RefSeq" id="WP_209847507.1">
    <property type="nucleotide sequence ID" value="NZ_CBCRVE010000003.1"/>
</dbReference>
<evidence type="ECO:0000256" key="7">
    <source>
        <dbReference type="ARBA" id="ARBA00022801"/>
    </source>
</evidence>
<reference evidence="15 16" key="1">
    <citation type="submission" date="2021-03" db="EMBL/GenBank/DDBJ databases">
        <title>Genomic Encyclopedia of Type Strains, Phase IV (KMG-IV): sequencing the most valuable type-strain genomes for metagenomic binning, comparative biology and taxonomic classification.</title>
        <authorList>
            <person name="Goeker M."/>
        </authorList>
    </citation>
    <scope>NUCLEOTIDE SEQUENCE [LARGE SCALE GENOMIC DNA]</scope>
    <source>
        <strain evidence="15 16">DSM 23491</strain>
    </source>
</reference>
<keyword evidence="9 12" id="KW-0119">Carbohydrate metabolism</keyword>
<evidence type="ECO:0000256" key="3">
    <source>
        <dbReference type="ARBA" id="ARBA00008061"/>
    </source>
</evidence>
<feature type="transmembrane region" description="Helical" evidence="13">
    <location>
        <begin position="7"/>
        <end position="26"/>
    </location>
</feature>
<dbReference type="Pfam" id="PF00128">
    <property type="entry name" value="Alpha-amylase"/>
    <property type="match status" value="2"/>
</dbReference>
<gene>
    <name evidence="15" type="ORF">J2Z20_001493</name>
</gene>
<evidence type="ECO:0000256" key="8">
    <source>
        <dbReference type="ARBA" id="ARBA00022837"/>
    </source>
</evidence>
<evidence type="ECO:0000256" key="13">
    <source>
        <dbReference type="SAM" id="Phobius"/>
    </source>
</evidence>
<dbReference type="InterPro" id="IPR017853">
    <property type="entry name" value="GH"/>
</dbReference>
<keyword evidence="5" id="KW-0479">Metal-binding</keyword>
<dbReference type="Gene3D" id="3.20.20.80">
    <property type="entry name" value="Glycosidases"/>
    <property type="match status" value="1"/>
</dbReference>
<dbReference type="GO" id="GO:0016798">
    <property type="term" value="F:hydrolase activity, acting on glycosyl bonds"/>
    <property type="evidence" value="ECO:0007669"/>
    <property type="project" value="UniProtKB-KW"/>
</dbReference>
<protein>
    <recommendedName>
        <fullName evidence="4 12">Alpha-amylase</fullName>
        <ecNumber evidence="4 12">3.2.1.1</ecNumber>
    </recommendedName>
</protein>
<proteinExistence type="inferred from homology"/>
<keyword evidence="7 12" id="KW-0378">Hydrolase</keyword>
<evidence type="ECO:0000313" key="15">
    <source>
        <dbReference type="EMBL" id="MBP1936612.1"/>
    </source>
</evidence>
<accession>A0ABS4H2K8</accession>
<dbReference type="InterPro" id="IPR006046">
    <property type="entry name" value="Alpha_amylase"/>
</dbReference>
<evidence type="ECO:0000256" key="11">
    <source>
        <dbReference type="RuleBase" id="RU003615"/>
    </source>
</evidence>
<dbReference type="InterPro" id="IPR006047">
    <property type="entry name" value="GH13_cat_dom"/>
</dbReference>
<dbReference type="EC" id="3.2.1.1" evidence="4 12"/>
<dbReference type="SMART" id="SM00642">
    <property type="entry name" value="Aamy"/>
    <property type="match status" value="1"/>
</dbReference>
<dbReference type="Proteomes" id="UP001519273">
    <property type="component" value="Unassembled WGS sequence"/>
</dbReference>
<evidence type="ECO:0000256" key="2">
    <source>
        <dbReference type="ARBA" id="ARBA00001913"/>
    </source>
</evidence>
<evidence type="ECO:0000256" key="4">
    <source>
        <dbReference type="ARBA" id="ARBA00012595"/>
    </source>
</evidence>
<feature type="domain" description="Glycosyl hydrolase family 13 catalytic" evidence="14">
    <location>
        <begin position="44"/>
        <end position="444"/>
    </location>
</feature>
<evidence type="ECO:0000256" key="5">
    <source>
        <dbReference type="ARBA" id="ARBA00022723"/>
    </source>
</evidence>
<comment type="catalytic activity">
    <reaction evidence="1 12">
        <text>Endohydrolysis of (1-&gt;4)-alpha-D-glucosidic linkages in polysaccharides containing three or more (1-&gt;4)-alpha-linked D-glucose units.</text>
        <dbReference type="EC" id="3.2.1.1"/>
    </reaction>
</comment>
<organism evidence="15 16">
    <name type="scientific">Paenibacillus sediminis</name>
    <dbReference type="NCBI Taxonomy" id="664909"/>
    <lineage>
        <taxon>Bacteria</taxon>
        <taxon>Bacillati</taxon>
        <taxon>Bacillota</taxon>
        <taxon>Bacilli</taxon>
        <taxon>Bacillales</taxon>
        <taxon>Paenibacillaceae</taxon>
        <taxon>Paenibacillus</taxon>
    </lineage>
</organism>
<dbReference type="Gene3D" id="2.60.40.1180">
    <property type="entry name" value="Golgi alpha-mannosidase II"/>
    <property type="match status" value="1"/>
</dbReference>
<evidence type="ECO:0000256" key="6">
    <source>
        <dbReference type="ARBA" id="ARBA00022729"/>
    </source>
</evidence>
<dbReference type="SUPFAM" id="SSF51445">
    <property type="entry name" value="(Trans)glycosidases"/>
    <property type="match status" value="1"/>
</dbReference>
<dbReference type="PANTHER" id="PTHR10357">
    <property type="entry name" value="ALPHA-AMYLASE FAMILY MEMBER"/>
    <property type="match status" value="1"/>
</dbReference>
<name>A0ABS4H2K8_9BACL</name>
<dbReference type="InterPro" id="IPR013780">
    <property type="entry name" value="Glyco_hydro_b"/>
</dbReference>
<evidence type="ECO:0000313" key="16">
    <source>
        <dbReference type="Proteomes" id="UP001519273"/>
    </source>
</evidence>
<dbReference type="PRINTS" id="PR00110">
    <property type="entry name" value="ALPHAAMYLASE"/>
</dbReference>
<dbReference type="EMBL" id="JAGGKP010000002">
    <property type="protein sequence ID" value="MBP1936612.1"/>
    <property type="molecule type" value="Genomic_DNA"/>
</dbReference>
<keyword evidence="10 12" id="KW-0326">Glycosidase</keyword>
<keyword evidence="13" id="KW-0812">Transmembrane</keyword>
<evidence type="ECO:0000256" key="10">
    <source>
        <dbReference type="ARBA" id="ARBA00023295"/>
    </source>
</evidence>
<comment type="similarity">
    <text evidence="3 11">Belongs to the glycosyl hydrolase 13 family.</text>
</comment>
<dbReference type="PANTHER" id="PTHR10357:SF215">
    <property type="entry name" value="ALPHA-AMYLASE 1"/>
    <property type="match status" value="1"/>
</dbReference>
<evidence type="ECO:0000259" key="14">
    <source>
        <dbReference type="SMART" id="SM00642"/>
    </source>
</evidence>
<keyword evidence="6" id="KW-0732">Signal</keyword>
<dbReference type="InterPro" id="IPR013777">
    <property type="entry name" value="A-amylase-like"/>
</dbReference>